<dbReference type="Gene3D" id="3.30.420.10">
    <property type="entry name" value="Ribonuclease H-like superfamily/Ribonuclease H"/>
    <property type="match status" value="1"/>
</dbReference>
<accession>A0A699SL46</accession>
<comment type="caution">
    <text evidence="11">The sequence shown here is derived from an EMBL/GenBank/DDBJ whole genome shotgun (WGS) entry which is preliminary data.</text>
</comment>
<keyword evidence="7" id="KW-0695">RNA-directed DNA polymerase</keyword>
<name>A0A699SL46_TANCI</name>
<evidence type="ECO:0000313" key="11">
    <source>
        <dbReference type="EMBL" id="GFC98524.1"/>
    </source>
</evidence>
<evidence type="ECO:0000256" key="1">
    <source>
        <dbReference type="ARBA" id="ARBA00022722"/>
    </source>
</evidence>
<evidence type="ECO:0000256" key="5">
    <source>
        <dbReference type="ARBA" id="ARBA00022842"/>
    </source>
</evidence>
<evidence type="ECO:0000256" key="3">
    <source>
        <dbReference type="ARBA" id="ARBA00022759"/>
    </source>
</evidence>
<dbReference type="PANTHER" id="PTHR42648">
    <property type="entry name" value="TRANSPOSASE, PUTATIVE-RELATED"/>
    <property type="match status" value="1"/>
</dbReference>
<dbReference type="InterPro" id="IPR012337">
    <property type="entry name" value="RNaseH-like_sf"/>
</dbReference>
<dbReference type="GO" id="GO:0006310">
    <property type="term" value="P:DNA recombination"/>
    <property type="evidence" value="ECO:0007669"/>
    <property type="project" value="UniProtKB-KW"/>
</dbReference>
<keyword evidence="6" id="KW-0229">DNA integration</keyword>
<keyword evidence="1" id="KW-0540">Nuclease</keyword>
<keyword evidence="8" id="KW-0808">Transferase</keyword>
<dbReference type="GO" id="GO:0015074">
    <property type="term" value="P:DNA integration"/>
    <property type="evidence" value="ECO:0007669"/>
    <property type="project" value="UniProtKB-KW"/>
</dbReference>
<sequence length="121" mass="14124">MARASSTKSWLWHQRLSHLNFNTINDLAKNDLVACLPKFKYHKEHLCPSCEQGKSKQASHPPKPVPNLRQRLHLLHMDLCGPIRIASINGKRYVLVIVDDYSRYTWVHFHRSKDEAPEMII</sequence>
<dbReference type="Pfam" id="PF13976">
    <property type="entry name" value="gag_pre-integrs"/>
    <property type="match status" value="1"/>
</dbReference>
<dbReference type="SUPFAM" id="SSF53098">
    <property type="entry name" value="Ribonuclease H-like"/>
    <property type="match status" value="1"/>
</dbReference>
<dbReference type="InterPro" id="IPR039537">
    <property type="entry name" value="Retrotran_Ty1/copia-like"/>
</dbReference>
<dbReference type="PANTHER" id="PTHR42648:SF11">
    <property type="entry name" value="TRANSPOSON TY4-P GAG-POL POLYPROTEIN"/>
    <property type="match status" value="1"/>
</dbReference>
<dbReference type="GO" id="GO:0003964">
    <property type="term" value="F:RNA-directed DNA polymerase activity"/>
    <property type="evidence" value="ECO:0007669"/>
    <property type="project" value="UniProtKB-KW"/>
</dbReference>
<dbReference type="AlphaFoldDB" id="A0A699SL46"/>
<dbReference type="GO" id="GO:0004519">
    <property type="term" value="F:endonuclease activity"/>
    <property type="evidence" value="ECO:0007669"/>
    <property type="project" value="UniProtKB-KW"/>
</dbReference>
<dbReference type="GO" id="GO:0003887">
    <property type="term" value="F:DNA-directed DNA polymerase activity"/>
    <property type="evidence" value="ECO:0007669"/>
    <property type="project" value="UniProtKB-KW"/>
</dbReference>
<dbReference type="InterPro" id="IPR025724">
    <property type="entry name" value="GAG-pre-integrase_dom"/>
</dbReference>
<evidence type="ECO:0000256" key="7">
    <source>
        <dbReference type="ARBA" id="ARBA00022918"/>
    </source>
</evidence>
<dbReference type="GO" id="GO:0003676">
    <property type="term" value="F:nucleic acid binding"/>
    <property type="evidence" value="ECO:0007669"/>
    <property type="project" value="InterPro"/>
</dbReference>
<evidence type="ECO:0000259" key="10">
    <source>
        <dbReference type="Pfam" id="PF13976"/>
    </source>
</evidence>
<keyword evidence="8" id="KW-0548">Nucleotidyltransferase</keyword>
<evidence type="ECO:0000256" key="4">
    <source>
        <dbReference type="ARBA" id="ARBA00022801"/>
    </source>
</evidence>
<evidence type="ECO:0000256" key="9">
    <source>
        <dbReference type="ARBA" id="ARBA00023172"/>
    </source>
</evidence>
<evidence type="ECO:0000256" key="8">
    <source>
        <dbReference type="ARBA" id="ARBA00022932"/>
    </source>
</evidence>
<reference evidence="11" key="1">
    <citation type="journal article" date="2019" name="Sci. Rep.">
        <title>Draft genome of Tanacetum cinerariifolium, the natural source of mosquito coil.</title>
        <authorList>
            <person name="Yamashiro T."/>
            <person name="Shiraishi A."/>
            <person name="Satake H."/>
            <person name="Nakayama K."/>
        </authorList>
    </citation>
    <scope>NUCLEOTIDE SEQUENCE</scope>
</reference>
<keyword evidence="3" id="KW-0255">Endonuclease</keyword>
<dbReference type="GO" id="GO:0016787">
    <property type="term" value="F:hydrolase activity"/>
    <property type="evidence" value="ECO:0007669"/>
    <property type="project" value="UniProtKB-KW"/>
</dbReference>
<protein>
    <submittedName>
        <fullName evidence="11">Retrovirus-related Pol polyprotein from transposon TNT 1-94</fullName>
    </submittedName>
</protein>
<keyword evidence="2" id="KW-0479">Metal-binding</keyword>
<dbReference type="GO" id="GO:0046872">
    <property type="term" value="F:metal ion binding"/>
    <property type="evidence" value="ECO:0007669"/>
    <property type="project" value="UniProtKB-KW"/>
</dbReference>
<evidence type="ECO:0000256" key="6">
    <source>
        <dbReference type="ARBA" id="ARBA00022908"/>
    </source>
</evidence>
<feature type="domain" description="GAG-pre-integrase" evidence="10">
    <location>
        <begin position="4"/>
        <end position="55"/>
    </location>
</feature>
<keyword evidence="5" id="KW-0460">Magnesium</keyword>
<evidence type="ECO:0000256" key="2">
    <source>
        <dbReference type="ARBA" id="ARBA00022723"/>
    </source>
</evidence>
<gene>
    <name evidence="11" type="ORF">Tci_870494</name>
</gene>
<keyword evidence="4" id="KW-0378">Hydrolase</keyword>
<dbReference type="EMBL" id="BKCJ011172647">
    <property type="protein sequence ID" value="GFC98524.1"/>
    <property type="molecule type" value="Genomic_DNA"/>
</dbReference>
<feature type="non-terminal residue" evidence="11">
    <location>
        <position position="121"/>
    </location>
</feature>
<proteinExistence type="predicted"/>
<keyword evidence="8" id="KW-0239">DNA-directed DNA polymerase</keyword>
<organism evidence="11">
    <name type="scientific">Tanacetum cinerariifolium</name>
    <name type="common">Dalmatian daisy</name>
    <name type="synonym">Chrysanthemum cinerariifolium</name>
    <dbReference type="NCBI Taxonomy" id="118510"/>
    <lineage>
        <taxon>Eukaryota</taxon>
        <taxon>Viridiplantae</taxon>
        <taxon>Streptophyta</taxon>
        <taxon>Embryophyta</taxon>
        <taxon>Tracheophyta</taxon>
        <taxon>Spermatophyta</taxon>
        <taxon>Magnoliopsida</taxon>
        <taxon>eudicotyledons</taxon>
        <taxon>Gunneridae</taxon>
        <taxon>Pentapetalae</taxon>
        <taxon>asterids</taxon>
        <taxon>campanulids</taxon>
        <taxon>Asterales</taxon>
        <taxon>Asteraceae</taxon>
        <taxon>Asteroideae</taxon>
        <taxon>Anthemideae</taxon>
        <taxon>Anthemidinae</taxon>
        <taxon>Tanacetum</taxon>
    </lineage>
</organism>
<dbReference type="InterPro" id="IPR036397">
    <property type="entry name" value="RNaseH_sf"/>
</dbReference>
<keyword evidence="9" id="KW-0233">DNA recombination</keyword>